<evidence type="ECO:0000313" key="12">
    <source>
        <dbReference type="Proteomes" id="UP000252040"/>
    </source>
</evidence>
<dbReference type="GO" id="GO:1990837">
    <property type="term" value="F:sequence-specific double-stranded DNA binding"/>
    <property type="evidence" value="ECO:0007669"/>
    <property type="project" value="UniProtKB-ARBA"/>
</dbReference>
<dbReference type="RefSeq" id="XP_024589791.1">
    <property type="nucleotide sequence ID" value="XM_024734023.1"/>
</dbReference>
<dbReference type="PROSITE" id="PS00345">
    <property type="entry name" value="ETS_DOMAIN_1"/>
    <property type="match status" value="1"/>
</dbReference>
<evidence type="ECO:0000256" key="6">
    <source>
        <dbReference type="ARBA" id="ARBA00023242"/>
    </source>
</evidence>
<feature type="domain" description="ETS" evidence="11">
    <location>
        <begin position="273"/>
        <end position="353"/>
    </location>
</feature>
<dbReference type="PRINTS" id="PR00454">
    <property type="entry name" value="ETSDOMAIN"/>
</dbReference>
<comment type="function">
    <text evidence="7">Binds to DNA sequences containing the consensus pentanucleotide 5'-CGGA[AT]-3'.</text>
</comment>
<dbReference type="SUPFAM" id="SSF46785">
    <property type="entry name" value="Winged helix' DNA-binding domain"/>
    <property type="match status" value="1"/>
</dbReference>
<gene>
    <name evidence="13" type="primary">ETV2</name>
</gene>
<dbReference type="InterPro" id="IPR046328">
    <property type="entry name" value="ETS_fam"/>
</dbReference>
<sequence>MDLWNWDGASAQEVPLGSRLSGLGRLLGLRQCVWGGCSGGASTDPDGALTFLPAEGAELDFYFPELALQGDALTAETGWKSSLCTPSPKLCYVLSLSGLPQPDWGSALPYPEAPWGAEPAPQALPWSGDWTDLPCTGSVPWSPVSQALGPALWAGSEGAAAQNCATSAGSANSWSGAQVAASSTSWDYSVGPDGATYWGKNLGGEPPADSTISWGGPAESDYTISWDSGLHTDCTTSSKEYQTSDLTTSSEPSQQSDRATLACYPKANHRGPIQLWQFLLELLHDGARSSCIRWTGNSREFQLCDPKEVARLWGERKRKPGMNYEKLSRGLRYYYRRDIVRKSGGRKYTYRFGGRVPGLVYPDCVESGQGATTQ</sequence>
<dbReference type="FunCoup" id="A0A341AGF2">
    <property type="interactions" value="3"/>
</dbReference>
<name>A0A341AGF2_NEOAA</name>
<dbReference type="InterPro" id="IPR036388">
    <property type="entry name" value="WH-like_DNA-bd_sf"/>
</dbReference>
<comment type="similarity">
    <text evidence="2 10">Belongs to the ETS family.</text>
</comment>
<evidence type="ECO:0000256" key="2">
    <source>
        <dbReference type="ARBA" id="ARBA00005562"/>
    </source>
</evidence>
<dbReference type="GeneID" id="112392321"/>
<dbReference type="CTD" id="2116"/>
<dbReference type="PANTHER" id="PTHR11849">
    <property type="entry name" value="ETS"/>
    <property type="match status" value="1"/>
</dbReference>
<evidence type="ECO:0000256" key="10">
    <source>
        <dbReference type="RuleBase" id="RU004019"/>
    </source>
</evidence>
<dbReference type="FunFam" id="1.10.10.10:FF:000340">
    <property type="entry name" value="ETS translocation variant 2"/>
    <property type="match status" value="1"/>
</dbReference>
<reference evidence="13" key="1">
    <citation type="submission" date="2025-08" db="UniProtKB">
        <authorList>
            <consortium name="RefSeq"/>
        </authorList>
    </citation>
    <scope>IDENTIFICATION</scope>
    <source>
        <tissue evidence="13">Meat</tissue>
    </source>
</reference>
<dbReference type="Gene3D" id="1.10.10.10">
    <property type="entry name" value="Winged helix-like DNA-binding domain superfamily/Winged helix DNA-binding domain"/>
    <property type="match status" value="1"/>
</dbReference>
<organism evidence="12 13">
    <name type="scientific">Neophocaena asiaeorientalis asiaeorientalis</name>
    <name type="common">Yangtze finless porpoise</name>
    <name type="synonym">Neophocaena phocaenoides subsp. asiaeorientalis</name>
    <dbReference type="NCBI Taxonomy" id="1706337"/>
    <lineage>
        <taxon>Eukaryota</taxon>
        <taxon>Metazoa</taxon>
        <taxon>Chordata</taxon>
        <taxon>Craniata</taxon>
        <taxon>Vertebrata</taxon>
        <taxon>Euteleostomi</taxon>
        <taxon>Mammalia</taxon>
        <taxon>Eutheria</taxon>
        <taxon>Laurasiatheria</taxon>
        <taxon>Artiodactyla</taxon>
        <taxon>Whippomorpha</taxon>
        <taxon>Cetacea</taxon>
        <taxon>Odontoceti</taxon>
        <taxon>Phocoenidae</taxon>
        <taxon>Neophocaena</taxon>
    </lineage>
</organism>
<dbReference type="SMART" id="SM00413">
    <property type="entry name" value="ETS"/>
    <property type="match status" value="1"/>
</dbReference>
<dbReference type="GO" id="GO:0030154">
    <property type="term" value="P:cell differentiation"/>
    <property type="evidence" value="ECO:0007669"/>
    <property type="project" value="TreeGrafter"/>
</dbReference>
<evidence type="ECO:0000259" key="11">
    <source>
        <dbReference type="PROSITE" id="PS50061"/>
    </source>
</evidence>
<dbReference type="InParanoid" id="A0A341AGF2"/>
<comment type="subcellular location">
    <subcellularLocation>
        <location evidence="1 10">Nucleus</location>
    </subcellularLocation>
</comment>
<evidence type="ECO:0000256" key="4">
    <source>
        <dbReference type="ARBA" id="ARBA00023125"/>
    </source>
</evidence>
<keyword evidence="12" id="KW-1185">Reference proteome</keyword>
<dbReference type="KEGG" id="nasi:112392321"/>
<dbReference type="PROSITE" id="PS50061">
    <property type="entry name" value="ETS_DOMAIN_3"/>
    <property type="match status" value="1"/>
</dbReference>
<keyword evidence="5" id="KW-0804">Transcription</keyword>
<protein>
    <recommendedName>
        <fullName evidence="8">ETS translocation variant 2</fullName>
    </recommendedName>
    <alternativeName>
        <fullName evidence="9">Ets-related protein 71</fullName>
    </alternativeName>
</protein>
<keyword evidence="4 10" id="KW-0238">DNA-binding</keyword>
<dbReference type="GO" id="GO:0000981">
    <property type="term" value="F:DNA-binding transcription factor activity, RNA polymerase II-specific"/>
    <property type="evidence" value="ECO:0007669"/>
    <property type="project" value="TreeGrafter"/>
</dbReference>
<evidence type="ECO:0000256" key="1">
    <source>
        <dbReference type="ARBA" id="ARBA00004123"/>
    </source>
</evidence>
<keyword evidence="6 10" id="KW-0539">Nucleus</keyword>
<dbReference type="Pfam" id="PF00178">
    <property type="entry name" value="Ets"/>
    <property type="match status" value="1"/>
</dbReference>
<dbReference type="GO" id="GO:0005634">
    <property type="term" value="C:nucleus"/>
    <property type="evidence" value="ECO:0007669"/>
    <property type="project" value="UniProtKB-SubCell"/>
</dbReference>
<dbReference type="InterPro" id="IPR036390">
    <property type="entry name" value="WH_DNA-bd_sf"/>
</dbReference>
<dbReference type="Proteomes" id="UP000252040">
    <property type="component" value="Unplaced"/>
</dbReference>
<evidence type="ECO:0000256" key="8">
    <source>
        <dbReference type="ARBA" id="ARBA00071844"/>
    </source>
</evidence>
<accession>A0A341AGF2</accession>
<dbReference type="AlphaFoldDB" id="A0A341AGF2"/>
<evidence type="ECO:0000256" key="9">
    <source>
        <dbReference type="ARBA" id="ARBA00082451"/>
    </source>
</evidence>
<dbReference type="STRING" id="1706337.A0A341AGF2"/>
<dbReference type="PROSITE" id="PS00346">
    <property type="entry name" value="ETS_DOMAIN_2"/>
    <property type="match status" value="1"/>
</dbReference>
<evidence type="ECO:0000256" key="5">
    <source>
        <dbReference type="ARBA" id="ARBA00023163"/>
    </source>
</evidence>
<evidence type="ECO:0000313" key="13">
    <source>
        <dbReference type="RefSeq" id="XP_024589791.1"/>
    </source>
</evidence>
<evidence type="ECO:0000256" key="7">
    <source>
        <dbReference type="ARBA" id="ARBA00053038"/>
    </source>
</evidence>
<proteinExistence type="inferred from homology"/>
<evidence type="ECO:0000256" key="3">
    <source>
        <dbReference type="ARBA" id="ARBA00023015"/>
    </source>
</evidence>
<dbReference type="InterPro" id="IPR000418">
    <property type="entry name" value="Ets_dom"/>
</dbReference>
<keyword evidence="3" id="KW-0805">Transcription regulation</keyword>
<dbReference type="PANTHER" id="PTHR11849:SF209">
    <property type="entry name" value="ETS TRANSLOCATION VARIANT 2"/>
    <property type="match status" value="1"/>
</dbReference>